<organism evidence="2 3">
    <name type="scientific">Xanthomonas cucurbitae</name>
    <dbReference type="NCBI Taxonomy" id="56453"/>
    <lineage>
        <taxon>Bacteria</taxon>
        <taxon>Pseudomonadati</taxon>
        <taxon>Pseudomonadota</taxon>
        <taxon>Gammaproteobacteria</taxon>
        <taxon>Lysobacterales</taxon>
        <taxon>Lysobacteraceae</taxon>
        <taxon>Xanthomonas</taxon>
    </lineage>
</organism>
<feature type="transmembrane region" description="Helical" evidence="1">
    <location>
        <begin position="6"/>
        <end position="24"/>
    </location>
</feature>
<sequence length="79" mass="8971">MTATLIFFLFQVIIVRIVLGWLFRRSINSGLQDRRHIMRGITIQMSPMILGAWLQRVGTVQRCGPLLILIGLGQILVIP</sequence>
<proteinExistence type="predicted"/>
<dbReference type="AlphaFoldDB" id="A0A2S7DR50"/>
<evidence type="ECO:0000313" key="3">
    <source>
        <dbReference type="Proteomes" id="UP000239561"/>
    </source>
</evidence>
<evidence type="ECO:0000313" key="2">
    <source>
        <dbReference type="EMBL" id="PPU76250.1"/>
    </source>
</evidence>
<evidence type="ECO:0000256" key="1">
    <source>
        <dbReference type="SAM" id="Phobius"/>
    </source>
</evidence>
<gene>
    <name evidence="2" type="ORF">XcuCFBP2542_11235</name>
</gene>
<accession>A0A2S7DR50</accession>
<reference evidence="2 3" key="1">
    <citation type="submission" date="2016-08" db="EMBL/GenBank/DDBJ databases">
        <authorList>
            <person name="Seilhamer J.J."/>
        </authorList>
    </citation>
    <scope>NUCLEOTIDE SEQUENCE [LARGE SCALE GENOMIC DNA]</scope>
    <source>
        <strain evidence="2 3">CFBP2542</strain>
    </source>
</reference>
<name>A0A2S7DR50_9XANT</name>
<keyword evidence="1" id="KW-0812">Transmembrane</keyword>
<protein>
    <submittedName>
        <fullName evidence="2">Uncharacterized protein</fullName>
    </submittedName>
</protein>
<keyword evidence="1" id="KW-1133">Transmembrane helix</keyword>
<keyword evidence="1" id="KW-0472">Membrane</keyword>
<dbReference type="Proteomes" id="UP000239561">
    <property type="component" value="Unassembled WGS sequence"/>
</dbReference>
<comment type="caution">
    <text evidence="2">The sequence shown here is derived from an EMBL/GenBank/DDBJ whole genome shotgun (WGS) entry which is preliminary data.</text>
</comment>
<dbReference type="EMBL" id="MDED01000018">
    <property type="protein sequence ID" value="PPU76250.1"/>
    <property type="molecule type" value="Genomic_DNA"/>
</dbReference>